<evidence type="ECO:0000313" key="1">
    <source>
        <dbReference type="EMBL" id="VDM39323.1"/>
    </source>
</evidence>
<proteinExistence type="predicted"/>
<dbReference type="Proteomes" id="UP000050794">
    <property type="component" value="Unassembled WGS sequence"/>
</dbReference>
<keyword evidence="2" id="KW-1185">Reference proteome</keyword>
<name>A0A183UHN2_TOXCA</name>
<sequence>MSQLSPRSSALYDVGRPTTQSMRLLVIVVYFFASSALSEPAGIPLPHRIAVAARLRYCIAVSSSFLGQRSLFYDGVTNIAQQLWQK</sequence>
<dbReference type="EMBL" id="UYWY01019802">
    <property type="protein sequence ID" value="VDM39323.1"/>
    <property type="molecule type" value="Genomic_DNA"/>
</dbReference>
<organism evidence="2 3">
    <name type="scientific">Toxocara canis</name>
    <name type="common">Canine roundworm</name>
    <dbReference type="NCBI Taxonomy" id="6265"/>
    <lineage>
        <taxon>Eukaryota</taxon>
        <taxon>Metazoa</taxon>
        <taxon>Ecdysozoa</taxon>
        <taxon>Nematoda</taxon>
        <taxon>Chromadorea</taxon>
        <taxon>Rhabditida</taxon>
        <taxon>Spirurina</taxon>
        <taxon>Ascaridomorpha</taxon>
        <taxon>Ascaridoidea</taxon>
        <taxon>Toxocaridae</taxon>
        <taxon>Toxocara</taxon>
    </lineage>
</organism>
<reference evidence="1 2" key="2">
    <citation type="submission" date="2018-11" db="EMBL/GenBank/DDBJ databases">
        <authorList>
            <consortium name="Pathogen Informatics"/>
        </authorList>
    </citation>
    <scope>NUCLEOTIDE SEQUENCE [LARGE SCALE GENOMIC DNA]</scope>
</reference>
<reference evidence="3" key="1">
    <citation type="submission" date="2016-06" db="UniProtKB">
        <authorList>
            <consortium name="WormBaseParasite"/>
        </authorList>
    </citation>
    <scope>IDENTIFICATION</scope>
</reference>
<gene>
    <name evidence="1" type="ORF">TCNE_LOCUS8002</name>
</gene>
<evidence type="ECO:0000313" key="2">
    <source>
        <dbReference type="Proteomes" id="UP000050794"/>
    </source>
</evidence>
<dbReference type="AlphaFoldDB" id="A0A183UHN2"/>
<accession>A0A183UHN2</accession>
<dbReference type="WBParaSite" id="TCNE_0000800201-mRNA-1">
    <property type="protein sequence ID" value="TCNE_0000800201-mRNA-1"/>
    <property type="gene ID" value="TCNE_0000800201"/>
</dbReference>
<evidence type="ECO:0000313" key="3">
    <source>
        <dbReference type="WBParaSite" id="TCNE_0000800201-mRNA-1"/>
    </source>
</evidence>
<protein>
    <submittedName>
        <fullName evidence="3">Secreted protein</fullName>
    </submittedName>
</protein>